<feature type="compositionally biased region" description="Low complexity" evidence="1">
    <location>
        <begin position="65"/>
        <end position="77"/>
    </location>
</feature>
<sequence>AMFDEYIKPFSVKRPVPPAPAAQVQVVSAGTTSSTTIDQDAPFASYSPSSSVVQPPISHHEPSSDESSSGDASSAESTQVTQPYNHLKKWSKDHLMNDVISNPSRSISTRKQLATNALWRLYNSVLLKVKPKNVKTAMDEACWFEAIQEEIHKFDRL</sequence>
<dbReference type="EMBL" id="BKCJ011145603">
    <property type="protein sequence ID" value="GFC93837.1"/>
    <property type="molecule type" value="Genomic_DNA"/>
</dbReference>
<name>A0A699S995_TANCI</name>
<evidence type="ECO:0008006" key="3">
    <source>
        <dbReference type="Google" id="ProtNLM"/>
    </source>
</evidence>
<gene>
    <name evidence="2" type="ORF">Tci_865807</name>
</gene>
<feature type="region of interest" description="Disordered" evidence="1">
    <location>
        <begin position="11"/>
        <end position="89"/>
    </location>
</feature>
<comment type="caution">
    <text evidence="2">The sequence shown here is derived from an EMBL/GenBank/DDBJ whole genome shotgun (WGS) entry which is preliminary data.</text>
</comment>
<protein>
    <recommendedName>
        <fullName evidence="3">Gag-Pol polyprotein</fullName>
    </recommendedName>
</protein>
<evidence type="ECO:0000313" key="2">
    <source>
        <dbReference type="EMBL" id="GFC93837.1"/>
    </source>
</evidence>
<evidence type="ECO:0000256" key="1">
    <source>
        <dbReference type="SAM" id="MobiDB-lite"/>
    </source>
</evidence>
<feature type="non-terminal residue" evidence="2">
    <location>
        <position position="1"/>
    </location>
</feature>
<organism evidence="2">
    <name type="scientific">Tanacetum cinerariifolium</name>
    <name type="common">Dalmatian daisy</name>
    <name type="synonym">Chrysanthemum cinerariifolium</name>
    <dbReference type="NCBI Taxonomy" id="118510"/>
    <lineage>
        <taxon>Eukaryota</taxon>
        <taxon>Viridiplantae</taxon>
        <taxon>Streptophyta</taxon>
        <taxon>Embryophyta</taxon>
        <taxon>Tracheophyta</taxon>
        <taxon>Spermatophyta</taxon>
        <taxon>Magnoliopsida</taxon>
        <taxon>eudicotyledons</taxon>
        <taxon>Gunneridae</taxon>
        <taxon>Pentapetalae</taxon>
        <taxon>asterids</taxon>
        <taxon>campanulids</taxon>
        <taxon>Asterales</taxon>
        <taxon>Asteraceae</taxon>
        <taxon>Asteroideae</taxon>
        <taxon>Anthemideae</taxon>
        <taxon>Anthemidinae</taxon>
        <taxon>Tanacetum</taxon>
    </lineage>
</organism>
<proteinExistence type="predicted"/>
<dbReference type="AlphaFoldDB" id="A0A699S995"/>
<feature type="compositionally biased region" description="Low complexity" evidence="1">
    <location>
        <begin position="45"/>
        <end position="57"/>
    </location>
</feature>
<reference evidence="2" key="1">
    <citation type="journal article" date="2019" name="Sci. Rep.">
        <title>Draft genome of Tanacetum cinerariifolium, the natural source of mosquito coil.</title>
        <authorList>
            <person name="Yamashiro T."/>
            <person name="Shiraishi A."/>
            <person name="Satake H."/>
            <person name="Nakayama K."/>
        </authorList>
    </citation>
    <scope>NUCLEOTIDE SEQUENCE</scope>
</reference>
<accession>A0A699S995</accession>